<name>A0ABS3A998_9VIBR</name>
<feature type="chain" id="PRO_5045363178" evidence="1">
    <location>
        <begin position="22"/>
        <end position="114"/>
    </location>
</feature>
<dbReference type="Proteomes" id="UP000779070">
    <property type="component" value="Unassembled WGS sequence"/>
</dbReference>
<protein>
    <submittedName>
        <fullName evidence="2">Type-F conjugative transfer system protein TrbI</fullName>
    </submittedName>
</protein>
<keyword evidence="3" id="KW-1185">Reference proteome</keyword>
<dbReference type="NCBIfam" id="TIGR02744">
    <property type="entry name" value="TrbI_Ftype"/>
    <property type="match status" value="1"/>
</dbReference>
<reference evidence="2 3" key="1">
    <citation type="submission" date="2021-02" db="EMBL/GenBank/DDBJ databases">
        <title>Draft Genome Sequences of 5 Vibrio neptunius Strains Isolated From of Bivalve Hatcheries.</title>
        <authorList>
            <person name="Galvis F."/>
            <person name="Barja J.L."/>
            <person name="Lemos M.L."/>
            <person name="Balado M."/>
        </authorList>
    </citation>
    <scope>NUCLEOTIDE SEQUENCE [LARGE SCALE GENOMIC DNA]</scope>
    <source>
        <strain evidence="2 3">PP-145.98</strain>
    </source>
</reference>
<sequence length="114" mass="12544">MKYSFSLIALMISISGLSALAVHTLIDPPTPTFVSVDVKSTLDAYHQELIKKNLSLEEQTERLAHFADTLHDVIAEYNARHNTIVLVSAAVVGGAVDITPQIQTAIIERYQPKE</sequence>
<proteinExistence type="predicted"/>
<dbReference type="Pfam" id="PF09677">
    <property type="entry name" value="TrbI_Ftype"/>
    <property type="match status" value="1"/>
</dbReference>
<feature type="signal peptide" evidence="1">
    <location>
        <begin position="1"/>
        <end position="21"/>
    </location>
</feature>
<dbReference type="EMBL" id="JAFHLB010000042">
    <property type="protein sequence ID" value="MBN3580317.1"/>
    <property type="molecule type" value="Genomic_DNA"/>
</dbReference>
<accession>A0ABS3A998</accession>
<organism evidence="2 3">
    <name type="scientific">Vibrio neptunius</name>
    <dbReference type="NCBI Taxonomy" id="170651"/>
    <lineage>
        <taxon>Bacteria</taxon>
        <taxon>Pseudomonadati</taxon>
        <taxon>Pseudomonadota</taxon>
        <taxon>Gammaproteobacteria</taxon>
        <taxon>Vibrionales</taxon>
        <taxon>Vibrionaceae</taxon>
        <taxon>Vibrio</taxon>
    </lineage>
</organism>
<evidence type="ECO:0000313" key="3">
    <source>
        <dbReference type="Proteomes" id="UP000779070"/>
    </source>
</evidence>
<evidence type="ECO:0000313" key="2">
    <source>
        <dbReference type="EMBL" id="MBN3580317.1"/>
    </source>
</evidence>
<keyword evidence="1" id="KW-0732">Signal</keyword>
<comment type="caution">
    <text evidence="2">The sequence shown here is derived from an EMBL/GenBank/DDBJ whole genome shotgun (WGS) entry which is preliminary data.</text>
</comment>
<gene>
    <name evidence="2" type="primary">trbI</name>
    <name evidence="2" type="ORF">JYA62_21960</name>
</gene>
<dbReference type="InterPro" id="IPR014115">
    <property type="entry name" value="TrbI_Ftype"/>
</dbReference>
<evidence type="ECO:0000256" key="1">
    <source>
        <dbReference type="SAM" id="SignalP"/>
    </source>
</evidence>
<dbReference type="RefSeq" id="WP_206372017.1">
    <property type="nucleotide sequence ID" value="NZ_CAWPTM010000105.1"/>
</dbReference>